<evidence type="ECO:0000313" key="5">
    <source>
        <dbReference type="EMBL" id="MBC9783627.1"/>
    </source>
</evidence>
<evidence type="ECO:0000256" key="2">
    <source>
        <dbReference type="ARBA" id="ARBA00023004"/>
    </source>
</evidence>
<sequence>MVLLVDKEQCNGCGGRFRCAQICPSNLLAPDENGKIELREPKECWDCAACLRVCGRDALALAIPSGSAEKRSILKVRPGKKKARWSIRFPSGEEKSLEVENREVPLK</sequence>
<dbReference type="SUPFAM" id="SSF54862">
    <property type="entry name" value="4Fe-4S ferredoxins"/>
    <property type="match status" value="1"/>
</dbReference>
<dbReference type="Gene3D" id="3.30.70.20">
    <property type="match status" value="1"/>
</dbReference>
<reference evidence="5 6" key="1">
    <citation type="submission" date="2020-07" db="EMBL/GenBank/DDBJ databases">
        <title>Draft whole-genome sequence of Heliobacterium chlorum DSM 3682, type strain.</title>
        <authorList>
            <person name="Kyndt J.A."/>
            <person name="Meyer T.E."/>
            <person name="Imhoff J.F."/>
        </authorList>
    </citation>
    <scope>NUCLEOTIDE SEQUENCE [LARGE SCALE GENOMIC DNA]</scope>
    <source>
        <strain evidence="5 6">DSM 3682</strain>
    </source>
</reference>
<dbReference type="Pfam" id="PF13187">
    <property type="entry name" value="Fer4_9"/>
    <property type="match status" value="1"/>
</dbReference>
<dbReference type="EMBL" id="JACVHF010000002">
    <property type="protein sequence ID" value="MBC9783627.1"/>
    <property type="molecule type" value="Genomic_DNA"/>
</dbReference>
<keyword evidence="3" id="KW-0411">Iron-sulfur</keyword>
<accession>A0ABR7T0B5</accession>
<evidence type="ECO:0000256" key="1">
    <source>
        <dbReference type="ARBA" id="ARBA00022723"/>
    </source>
</evidence>
<keyword evidence="1" id="KW-0479">Metal-binding</keyword>
<evidence type="ECO:0000313" key="6">
    <source>
        <dbReference type="Proteomes" id="UP000617402"/>
    </source>
</evidence>
<dbReference type="Proteomes" id="UP000617402">
    <property type="component" value="Unassembled WGS sequence"/>
</dbReference>
<evidence type="ECO:0000259" key="4">
    <source>
        <dbReference type="PROSITE" id="PS51379"/>
    </source>
</evidence>
<feature type="domain" description="4Fe-4S ferredoxin-type" evidence="4">
    <location>
        <begin position="1"/>
        <end position="33"/>
    </location>
</feature>
<dbReference type="PROSITE" id="PS00198">
    <property type="entry name" value="4FE4S_FER_1"/>
    <property type="match status" value="1"/>
</dbReference>
<name>A0ABR7T0B5_HELCL</name>
<organism evidence="5 6">
    <name type="scientific">Heliobacterium chlorum</name>
    <dbReference type="NCBI Taxonomy" id="2698"/>
    <lineage>
        <taxon>Bacteria</taxon>
        <taxon>Bacillati</taxon>
        <taxon>Bacillota</taxon>
        <taxon>Clostridia</taxon>
        <taxon>Eubacteriales</taxon>
        <taxon>Heliobacteriaceae</taxon>
        <taxon>Heliobacterium</taxon>
    </lineage>
</organism>
<dbReference type="InterPro" id="IPR017900">
    <property type="entry name" value="4Fe4S_Fe_S_CS"/>
</dbReference>
<gene>
    <name evidence="5" type="ORF">H1S01_03745</name>
</gene>
<feature type="domain" description="4Fe-4S ferredoxin-type" evidence="4">
    <location>
        <begin position="34"/>
        <end position="64"/>
    </location>
</feature>
<comment type="caution">
    <text evidence="5">The sequence shown here is derived from an EMBL/GenBank/DDBJ whole genome shotgun (WGS) entry which is preliminary data.</text>
</comment>
<dbReference type="PROSITE" id="PS51379">
    <property type="entry name" value="4FE4S_FER_2"/>
    <property type="match status" value="2"/>
</dbReference>
<dbReference type="RefSeq" id="WP_188038777.1">
    <property type="nucleotide sequence ID" value="NZ_JACVHF010000002.1"/>
</dbReference>
<protein>
    <recommendedName>
        <fullName evidence="4">4Fe-4S ferredoxin-type domain-containing protein</fullName>
    </recommendedName>
</protein>
<evidence type="ECO:0000256" key="3">
    <source>
        <dbReference type="ARBA" id="ARBA00023014"/>
    </source>
</evidence>
<dbReference type="InterPro" id="IPR017896">
    <property type="entry name" value="4Fe4S_Fe-S-bd"/>
</dbReference>
<keyword evidence="2" id="KW-0408">Iron</keyword>
<keyword evidence="6" id="KW-1185">Reference proteome</keyword>
<proteinExistence type="predicted"/>